<gene>
    <name evidence="1" type="ORF">HHU12_33730</name>
</gene>
<reference evidence="1 2" key="1">
    <citation type="submission" date="2020-04" db="EMBL/GenBank/DDBJ databases">
        <title>Flammeovirga sp. SR4, a novel species isolated from seawater.</title>
        <authorList>
            <person name="Wang X."/>
        </authorList>
    </citation>
    <scope>NUCLEOTIDE SEQUENCE [LARGE SCALE GENOMIC DNA]</scope>
    <source>
        <strain evidence="1 2">ATCC 23126</strain>
    </source>
</reference>
<dbReference type="PANTHER" id="PTHR41317">
    <property type="entry name" value="PD-(D_E)XK NUCLEASE FAMILY TRANSPOSASE"/>
    <property type="match status" value="1"/>
</dbReference>
<dbReference type="Proteomes" id="UP000576082">
    <property type="component" value="Unassembled WGS sequence"/>
</dbReference>
<dbReference type="AlphaFoldDB" id="A0A7X9S231"/>
<protein>
    <submittedName>
        <fullName evidence="1">PD-(D/E)XK nuclease family transposase</fullName>
    </submittedName>
</protein>
<dbReference type="Pfam" id="PF12784">
    <property type="entry name" value="PDDEXK_2"/>
    <property type="match status" value="1"/>
</dbReference>
<organism evidence="1 2">
    <name type="scientific">Flammeovirga aprica JL-4</name>
    <dbReference type="NCBI Taxonomy" id="694437"/>
    <lineage>
        <taxon>Bacteria</taxon>
        <taxon>Pseudomonadati</taxon>
        <taxon>Bacteroidota</taxon>
        <taxon>Cytophagia</taxon>
        <taxon>Cytophagales</taxon>
        <taxon>Flammeovirgaceae</taxon>
        <taxon>Flammeovirga</taxon>
    </lineage>
</organism>
<evidence type="ECO:0000313" key="2">
    <source>
        <dbReference type="Proteomes" id="UP000576082"/>
    </source>
</evidence>
<proteinExistence type="predicted"/>
<dbReference type="RefSeq" id="WP_169661118.1">
    <property type="nucleotide sequence ID" value="NZ_JABANE010000265.1"/>
</dbReference>
<keyword evidence="2" id="KW-1185">Reference proteome</keyword>
<evidence type="ECO:0000313" key="1">
    <source>
        <dbReference type="EMBL" id="NME72965.1"/>
    </source>
</evidence>
<sequence>MCTSRYINPFTDFGFKKIFGEESSKEILIDFLNSVLPAKDQIYDLTYKQTEHLPKNDTDRKAIYDLYCENERGEKFIVELQRASQTFFKDRTIYYSSFPIQEQAEKGLSWNYELHGVYVISIMDFIFDDTGEHYHHIVELKNQYNQVFYDKLKFVYLELPKFYKGESDLESNFDKWLYLLKNLTTFEEMPSVLQERIFRRVFKITEYMALPKNDQLKYDQDVKRFRDYANTLETKKEEGIEIGERKAKIEAAKNFLTMKLYSLF</sequence>
<dbReference type="InterPro" id="IPR010106">
    <property type="entry name" value="RpnA"/>
</dbReference>
<dbReference type="PANTHER" id="PTHR41317:SF1">
    <property type="entry name" value="PD-(D_E)XK NUCLEASE FAMILY TRANSPOSASE"/>
    <property type="match status" value="1"/>
</dbReference>
<dbReference type="NCBIfam" id="TIGR01784">
    <property type="entry name" value="T_den_put_tspse"/>
    <property type="match status" value="1"/>
</dbReference>
<name>A0A7X9S231_9BACT</name>
<comment type="caution">
    <text evidence="1">The sequence shown here is derived from an EMBL/GenBank/DDBJ whole genome shotgun (WGS) entry which is preliminary data.</text>
</comment>
<accession>A0A7X9S231</accession>
<dbReference type="EMBL" id="JABANE010000265">
    <property type="protein sequence ID" value="NME72965.1"/>
    <property type="molecule type" value="Genomic_DNA"/>
</dbReference>